<organism evidence="1 2">
    <name type="scientific">Cylindrotheca closterium</name>
    <dbReference type="NCBI Taxonomy" id="2856"/>
    <lineage>
        <taxon>Eukaryota</taxon>
        <taxon>Sar</taxon>
        <taxon>Stramenopiles</taxon>
        <taxon>Ochrophyta</taxon>
        <taxon>Bacillariophyta</taxon>
        <taxon>Bacillariophyceae</taxon>
        <taxon>Bacillariophycidae</taxon>
        <taxon>Bacillariales</taxon>
        <taxon>Bacillariaceae</taxon>
        <taxon>Cylindrotheca</taxon>
    </lineage>
</organism>
<name>A0AAD2CL49_9STRA</name>
<gene>
    <name evidence="1" type="ORF">CYCCA115_LOCUS5920</name>
</gene>
<proteinExistence type="predicted"/>
<keyword evidence="2" id="KW-1185">Reference proteome</keyword>
<dbReference type="EMBL" id="CAKOGP040000668">
    <property type="protein sequence ID" value="CAJ1937992.1"/>
    <property type="molecule type" value="Genomic_DNA"/>
</dbReference>
<accession>A0AAD2CL49</accession>
<evidence type="ECO:0000313" key="2">
    <source>
        <dbReference type="Proteomes" id="UP001295423"/>
    </source>
</evidence>
<dbReference type="Proteomes" id="UP001295423">
    <property type="component" value="Unassembled WGS sequence"/>
</dbReference>
<evidence type="ECO:0000313" key="1">
    <source>
        <dbReference type="EMBL" id="CAJ1937992.1"/>
    </source>
</evidence>
<comment type="caution">
    <text evidence="1">The sequence shown here is derived from an EMBL/GenBank/DDBJ whole genome shotgun (WGS) entry which is preliminary data.</text>
</comment>
<protein>
    <submittedName>
        <fullName evidence="1">Uncharacterized protein</fullName>
    </submittedName>
</protein>
<dbReference type="AlphaFoldDB" id="A0AAD2CL49"/>
<reference evidence="1" key="1">
    <citation type="submission" date="2023-08" db="EMBL/GenBank/DDBJ databases">
        <authorList>
            <person name="Audoor S."/>
            <person name="Bilcke G."/>
        </authorList>
    </citation>
    <scope>NUCLEOTIDE SEQUENCE</scope>
</reference>
<sequence length="357" mass="39956">MPPGVEAEDPLLEPAILVAGGCSCCKQYFNSEDLKYCTACKTGGPYCGKTCLPGQSLEVRTQEAMQEEQWTQKSRCLSIGDIAREGFEEAGPGVMVLHLEHGTDLEQFIVEIQTCVTGTQVLDFDGIGLPEIVYVEYPFKYPSPFGPFDMTKDDLQRRFKALDMDSFMKNLTMSQYALGITVGTDPTLHLISFEQNTTGIPKSTKLVSSISRGETLRARIETNAAFSQCREFMGKFKVRPGVVWIRNIFDHDRNYFERTELEKVTPELLLKDLIQHQVDMGRQAMEFSCACRFVSEDGTGGAANEDFGGECPAWWLAFVEDRLEDITDPNTLVGYFETALFSNSDSISSQIFTFKLS</sequence>